<keyword evidence="3" id="KW-1185">Reference proteome</keyword>
<evidence type="ECO:0000256" key="1">
    <source>
        <dbReference type="SAM" id="Phobius"/>
    </source>
</evidence>
<proteinExistence type="predicted"/>
<dbReference type="RefSeq" id="WP_076655252.1">
    <property type="nucleotide sequence ID" value="NZ_JBFSSG010000057.1"/>
</dbReference>
<keyword evidence="1" id="KW-1133">Transmembrane helix</keyword>
<organism evidence="2 3">
    <name type="scientific">Vibrio pomeroyi</name>
    <dbReference type="NCBI Taxonomy" id="198832"/>
    <lineage>
        <taxon>Bacteria</taxon>
        <taxon>Pseudomonadati</taxon>
        <taxon>Pseudomonadota</taxon>
        <taxon>Gammaproteobacteria</taxon>
        <taxon>Vibrionales</taxon>
        <taxon>Vibrionaceae</taxon>
        <taxon>Vibrio</taxon>
    </lineage>
</organism>
<name>A0ABV4N1C0_9VIBR</name>
<keyword evidence="1" id="KW-0472">Membrane</keyword>
<reference evidence="2 3" key="1">
    <citation type="journal article" date="2024" name="ISME J.">
        <title>Tailless and filamentous prophages are predominant in marine Vibrio.</title>
        <authorList>
            <person name="Steensen K."/>
            <person name="Seneca J."/>
            <person name="Bartlau N."/>
            <person name="Yu X.A."/>
            <person name="Hussain F.A."/>
            <person name="Polz M.F."/>
        </authorList>
    </citation>
    <scope>NUCLEOTIDE SEQUENCE [LARGE SCALE GENOMIC DNA]</scope>
    <source>
        <strain evidence="2 3">10N.239.312.F12</strain>
    </source>
</reference>
<evidence type="ECO:0000313" key="2">
    <source>
        <dbReference type="EMBL" id="MEZ8723276.1"/>
    </source>
</evidence>
<accession>A0ABV4N1C0</accession>
<comment type="caution">
    <text evidence="2">The sequence shown here is derived from an EMBL/GenBank/DDBJ whole genome shotgun (WGS) entry which is preliminary data.</text>
</comment>
<dbReference type="EMBL" id="JBFSSG010000057">
    <property type="protein sequence ID" value="MEZ8723276.1"/>
    <property type="molecule type" value="Genomic_DNA"/>
</dbReference>
<protein>
    <submittedName>
        <fullName evidence="2">Uncharacterized protein</fullName>
    </submittedName>
</protein>
<dbReference type="Proteomes" id="UP001570071">
    <property type="component" value="Unassembled WGS sequence"/>
</dbReference>
<feature type="transmembrane region" description="Helical" evidence="1">
    <location>
        <begin position="6"/>
        <end position="25"/>
    </location>
</feature>
<evidence type="ECO:0000313" key="3">
    <source>
        <dbReference type="Proteomes" id="UP001570071"/>
    </source>
</evidence>
<keyword evidence="1" id="KW-0812">Transmembrane</keyword>
<gene>
    <name evidence="2" type="ORF">AB6D66_19560</name>
</gene>
<sequence>MSNNTNTVIFVVALGLLVGWLSTFIPKSHLEGHYLANTASVINPPKDLIHNQSSINIEFKKNNSYDLLYVSTKQVGFTSSGSYSVTQHDISLDENQHQQIIPNRELSFYEKVMISEGSTLSSDAMPYIPLNREEFLLVTRYGMIHFCKKVACSELPTYSNDMPEVDIN</sequence>